<comment type="caution">
    <text evidence="1">The sequence shown here is derived from an EMBL/GenBank/DDBJ whole genome shotgun (WGS) entry which is preliminary data.</text>
</comment>
<sequence length="230" mass="26660">MDSNVLPQDIKIFSKSQLGIFQSAKLKEWVENNLEALIGSEDDMAILKLIIEQIIDYSDIKLLKKVISKSEISILAIQWISGESYQSIYQYCLETDVQIQDRRTKVKHRTIRLEEVIELCDNGFGYSSILVVHAIGELILALSPNNESIQELTNFLCQKLRYGLSDKTEILIHELGFSDRVIAKKISRQLGQTKYPSKNKMKEMIRKNRDELRSEIQDYPAYFLDRLEKI</sequence>
<evidence type="ECO:0000313" key="2">
    <source>
        <dbReference type="Proteomes" id="UP000530186"/>
    </source>
</evidence>
<dbReference type="RefSeq" id="WP_180747366.1">
    <property type="nucleotide sequence ID" value="NZ_CBCRWQ010000018.1"/>
</dbReference>
<proteinExistence type="predicted"/>
<dbReference type="GeneID" id="303195649"/>
<reference evidence="1 2" key="1">
    <citation type="submission" date="2020-07" db="EMBL/GenBank/DDBJ databases">
        <authorList>
            <person name="Hilgarth M."/>
            <person name="Werum V."/>
            <person name="Vogel R.F."/>
        </authorList>
    </citation>
    <scope>NUCLEOTIDE SEQUENCE [LARGE SCALE GENOMIC DNA]</scope>
    <source>
        <strain evidence="1 2">DSM 28961</strain>
    </source>
</reference>
<evidence type="ECO:0000313" key="1">
    <source>
        <dbReference type="EMBL" id="MBA0017246.1"/>
    </source>
</evidence>
<protein>
    <submittedName>
        <fullName evidence="1">Uncharacterized protein</fullName>
    </submittedName>
</protein>
<keyword evidence="2" id="KW-1185">Reference proteome</keyword>
<dbReference type="EMBL" id="JACBNY010000018">
    <property type="protein sequence ID" value="MBA0017246.1"/>
    <property type="molecule type" value="Genomic_DNA"/>
</dbReference>
<name>A0A7V8N252_9LACT</name>
<accession>A0A7V8N252</accession>
<dbReference type="Proteomes" id="UP000530186">
    <property type="component" value="Unassembled WGS sequence"/>
</dbReference>
<gene>
    <name evidence="1" type="ORF">HZR21_08975</name>
</gene>
<organism evidence="1 2">
    <name type="scientific">Pseudolactococcus laudensis</name>
    <dbReference type="NCBI Taxonomy" id="1494461"/>
    <lineage>
        <taxon>Bacteria</taxon>
        <taxon>Bacillati</taxon>
        <taxon>Bacillota</taxon>
        <taxon>Bacilli</taxon>
        <taxon>Lactobacillales</taxon>
        <taxon>Streptococcaceae</taxon>
        <taxon>Pseudolactococcus</taxon>
    </lineage>
</organism>
<dbReference type="AlphaFoldDB" id="A0A7V8N252"/>